<sequence>MVQITGVHTDLVGEIKTWSGAVAPANHLICDGSPISRTSYPALFNKIGTTYGTGNGSTTFNLPDFRAQFLRGTVSSSLNSIVGSGTVNTNTATFSNHGLNRTGFKVRFLSGTLSGLATLTDYYAIVIDSNTLAFATTRALALAGTKVAITGANSGVIGQYEDPDNSTRVAHNSGASSSGVGTIQEDQVASHSHLLSNTDISTGAASGGVGRPQQSGTSQTGLFGGNETRTKNAYVNYIIKAL</sequence>
<gene>
    <name evidence="3" type="ORF">UFOVP53_239</name>
</gene>
<feature type="domain" description="Phage tail collar" evidence="2">
    <location>
        <begin position="13"/>
        <end position="69"/>
    </location>
</feature>
<dbReference type="InterPro" id="IPR037053">
    <property type="entry name" value="Phage_tail_collar_dom_sf"/>
</dbReference>
<proteinExistence type="predicted"/>
<accession>A0A6J5KX49</accession>
<name>A0A6J5KX49_9CAUD</name>
<evidence type="ECO:0000259" key="2">
    <source>
        <dbReference type="Pfam" id="PF07484"/>
    </source>
</evidence>
<dbReference type="SUPFAM" id="SSF88874">
    <property type="entry name" value="Receptor-binding domain of short tail fibre protein gp12"/>
    <property type="match status" value="2"/>
</dbReference>
<feature type="region of interest" description="Disordered" evidence="1">
    <location>
        <begin position="201"/>
        <end position="225"/>
    </location>
</feature>
<evidence type="ECO:0000256" key="1">
    <source>
        <dbReference type="SAM" id="MobiDB-lite"/>
    </source>
</evidence>
<dbReference type="Gene3D" id="3.90.1340.10">
    <property type="entry name" value="Phage tail collar domain"/>
    <property type="match status" value="1"/>
</dbReference>
<organism evidence="3">
    <name type="scientific">uncultured Caudovirales phage</name>
    <dbReference type="NCBI Taxonomy" id="2100421"/>
    <lineage>
        <taxon>Viruses</taxon>
        <taxon>Duplodnaviria</taxon>
        <taxon>Heunggongvirae</taxon>
        <taxon>Uroviricota</taxon>
        <taxon>Caudoviricetes</taxon>
        <taxon>Peduoviridae</taxon>
        <taxon>Maltschvirus</taxon>
        <taxon>Maltschvirus maltsch</taxon>
    </lineage>
</organism>
<reference evidence="3" key="1">
    <citation type="submission" date="2020-04" db="EMBL/GenBank/DDBJ databases">
        <authorList>
            <person name="Chiriac C."/>
            <person name="Salcher M."/>
            <person name="Ghai R."/>
            <person name="Kavagutti S V."/>
        </authorList>
    </citation>
    <scope>NUCLEOTIDE SEQUENCE</scope>
</reference>
<protein>
    <submittedName>
        <fullName evidence="3">Phage tail collar domain containing protein</fullName>
    </submittedName>
</protein>
<dbReference type="InterPro" id="IPR011083">
    <property type="entry name" value="Phage_tail_collar_dom"/>
</dbReference>
<dbReference type="Pfam" id="PF07484">
    <property type="entry name" value="Collar"/>
    <property type="match status" value="1"/>
</dbReference>
<feature type="compositionally biased region" description="Polar residues" evidence="1">
    <location>
        <begin position="212"/>
        <end position="221"/>
    </location>
</feature>
<evidence type="ECO:0000313" key="3">
    <source>
        <dbReference type="EMBL" id="CAB4125815.1"/>
    </source>
</evidence>
<dbReference type="EMBL" id="LR796189">
    <property type="protein sequence ID" value="CAB4125815.1"/>
    <property type="molecule type" value="Genomic_DNA"/>
</dbReference>